<sequence length="76" mass="8929">MVHTTDIILYVLAIFWPPIPVAIKKGCHTEVIISVILWLLFWIPGVVYAAYIIHSNPEEESSRNNRREKNRYSSRY</sequence>
<dbReference type="Pfam" id="PF01679">
    <property type="entry name" value="Pmp3"/>
    <property type="match status" value="1"/>
</dbReference>
<dbReference type="AlphaFoldDB" id="A0A316W1E5"/>
<evidence type="ECO:0000256" key="4">
    <source>
        <dbReference type="ARBA" id="ARBA00022989"/>
    </source>
</evidence>
<dbReference type="GO" id="GO:0016020">
    <property type="term" value="C:membrane"/>
    <property type="evidence" value="ECO:0007669"/>
    <property type="project" value="UniProtKB-SubCell"/>
</dbReference>
<evidence type="ECO:0000256" key="2">
    <source>
        <dbReference type="ARBA" id="ARBA00009530"/>
    </source>
</evidence>
<dbReference type="InterPro" id="IPR000612">
    <property type="entry name" value="PMP3"/>
</dbReference>
<keyword evidence="5 6" id="KW-0472">Membrane</keyword>
<keyword evidence="4 6" id="KW-1133">Transmembrane helix</keyword>
<dbReference type="InParanoid" id="A0A316W1E5"/>
<evidence type="ECO:0000256" key="1">
    <source>
        <dbReference type="ARBA" id="ARBA00004370"/>
    </source>
</evidence>
<dbReference type="PANTHER" id="PTHR21659">
    <property type="entry name" value="HYDROPHOBIC PROTEIN RCI2 LOW TEMPERATURE AND SALT RESPONSIVE PROTEIN LTI6 -RELATED"/>
    <property type="match status" value="1"/>
</dbReference>
<keyword evidence="3 6" id="KW-0812">Transmembrane</keyword>
<dbReference type="EMBL" id="KZ819392">
    <property type="protein sequence ID" value="PWN41485.1"/>
    <property type="molecule type" value="Genomic_DNA"/>
</dbReference>
<dbReference type="Proteomes" id="UP000245783">
    <property type="component" value="Unassembled WGS sequence"/>
</dbReference>
<dbReference type="OrthoDB" id="2802411at2759"/>
<comment type="similarity">
    <text evidence="2">Belongs to the UPF0057 (PMP3) family.</text>
</comment>
<accession>A0A316W1E5</accession>
<organism evidence="7 8">
    <name type="scientific">Ceraceosorus guamensis</name>
    <dbReference type="NCBI Taxonomy" id="1522189"/>
    <lineage>
        <taxon>Eukaryota</taxon>
        <taxon>Fungi</taxon>
        <taxon>Dikarya</taxon>
        <taxon>Basidiomycota</taxon>
        <taxon>Ustilaginomycotina</taxon>
        <taxon>Exobasidiomycetes</taxon>
        <taxon>Ceraceosorales</taxon>
        <taxon>Ceraceosoraceae</taxon>
        <taxon>Ceraceosorus</taxon>
    </lineage>
</organism>
<dbReference type="RefSeq" id="XP_025368645.1">
    <property type="nucleotide sequence ID" value="XM_025516242.1"/>
</dbReference>
<evidence type="ECO:0000256" key="5">
    <source>
        <dbReference type="ARBA" id="ARBA00023136"/>
    </source>
</evidence>
<dbReference type="GeneID" id="37038112"/>
<reference evidence="7 8" key="1">
    <citation type="journal article" date="2018" name="Mol. Biol. Evol.">
        <title>Broad Genomic Sampling Reveals a Smut Pathogenic Ancestry of the Fungal Clade Ustilaginomycotina.</title>
        <authorList>
            <person name="Kijpornyongpan T."/>
            <person name="Mondo S.J."/>
            <person name="Barry K."/>
            <person name="Sandor L."/>
            <person name="Lee J."/>
            <person name="Lipzen A."/>
            <person name="Pangilinan J."/>
            <person name="LaButti K."/>
            <person name="Hainaut M."/>
            <person name="Henrissat B."/>
            <person name="Grigoriev I.V."/>
            <person name="Spatafora J.W."/>
            <person name="Aime M.C."/>
        </authorList>
    </citation>
    <scope>NUCLEOTIDE SEQUENCE [LARGE SCALE GENOMIC DNA]</scope>
    <source>
        <strain evidence="7 8">MCA 4658</strain>
    </source>
</reference>
<gene>
    <name evidence="7" type="ORF">IE81DRAFT_348293</name>
</gene>
<evidence type="ECO:0000256" key="3">
    <source>
        <dbReference type="ARBA" id="ARBA00022692"/>
    </source>
</evidence>
<evidence type="ECO:0000256" key="6">
    <source>
        <dbReference type="SAM" id="Phobius"/>
    </source>
</evidence>
<evidence type="ECO:0000313" key="7">
    <source>
        <dbReference type="EMBL" id="PWN41485.1"/>
    </source>
</evidence>
<protein>
    <submittedName>
        <fullName evidence="7">Uncharacterized protein</fullName>
    </submittedName>
</protein>
<dbReference type="PANTHER" id="PTHR21659:SF42">
    <property type="entry name" value="UPF0057 MEMBRANE PROTEIN ZK632.10-RELATED"/>
    <property type="match status" value="1"/>
</dbReference>
<keyword evidence="8" id="KW-1185">Reference proteome</keyword>
<evidence type="ECO:0000313" key="8">
    <source>
        <dbReference type="Proteomes" id="UP000245783"/>
    </source>
</evidence>
<name>A0A316W1E5_9BASI</name>
<comment type="subcellular location">
    <subcellularLocation>
        <location evidence="1">Membrane</location>
    </subcellularLocation>
</comment>
<feature type="transmembrane region" description="Helical" evidence="6">
    <location>
        <begin position="35"/>
        <end position="53"/>
    </location>
</feature>
<proteinExistence type="inferred from homology"/>